<evidence type="ECO:0000313" key="2">
    <source>
        <dbReference type="Proteomes" id="UP001296873"/>
    </source>
</evidence>
<name>A0ABS1D9J0_9PROT</name>
<dbReference type="EMBL" id="NRRL01000003">
    <property type="protein sequence ID" value="MBK1667062.1"/>
    <property type="molecule type" value="Genomic_DNA"/>
</dbReference>
<sequence>MSLPKRVRWGRSQDGFVASKCGRFKISPYFAGCTRPVDFSVHDIDAGRVARRETQRDCKEWAEMQLDYEAHVARKQGE</sequence>
<evidence type="ECO:0000313" key="1">
    <source>
        <dbReference type="EMBL" id="MBK1667062.1"/>
    </source>
</evidence>
<reference evidence="1 2" key="1">
    <citation type="journal article" date="2020" name="Microorganisms">
        <title>Osmotic Adaptation and Compatible Solute Biosynthesis of Phototrophic Bacteria as Revealed from Genome Analyses.</title>
        <authorList>
            <person name="Imhoff J.F."/>
            <person name="Rahn T."/>
            <person name="Kunzel S."/>
            <person name="Keller A."/>
            <person name="Neulinger S.C."/>
        </authorList>
    </citation>
    <scope>NUCLEOTIDE SEQUENCE [LARGE SCALE GENOMIC DNA]</scope>
    <source>
        <strain evidence="1 2">DSM 9895</strain>
    </source>
</reference>
<dbReference type="RefSeq" id="WP_200339123.1">
    <property type="nucleotide sequence ID" value="NZ_NRRL01000003.1"/>
</dbReference>
<comment type="caution">
    <text evidence="1">The sequence shown here is derived from an EMBL/GenBank/DDBJ whole genome shotgun (WGS) entry which is preliminary data.</text>
</comment>
<gene>
    <name evidence="1" type="ORF">CKO28_03255</name>
</gene>
<organism evidence="1 2">
    <name type="scientific">Rhodovibrio sodomensis</name>
    <dbReference type="NCBI Taxonomy" id="1088"/>
    <lineage>
        <taxon>Bacteria</taxon>
        <taxon>Pseudomonadati</taxon>
        <taxon>Pseudomonadota</taxon>
        <taxon>Alphaproteobacteria</taxon>
        <taxon>Rhodospirillales</taxon>
        <taxon>Rhodovibrionaceae</taxon>
        <taxon>Rhodovibrio</taxon>
    </lineage>
</organism>
<protein>
    <submittedName>
        <fullName evidence="1">Uncharacterized protein</fullName>
    </submittedName>
</protein>
<proteinExistence type="predicted"/>
<keyword evidence="2" id="KW-1185">Reference proteome</keyword>
<dbReference type="Proteomes" id="UP001296873">
    <property type="component" value="Unassembled WGS sequence"/>
</dbReference>
<accession>A0ABS1D9J0</accession>